<organism evidence="1 2">
    <name type="scientific">Brassica napus</name>
    <name type="common">Rape</name>
    <dbReference type="NCBI Taxonomy" id="3708"/>
    <lineage>
        <taxon>Eukaryota</taxon>
        <taxon>Viridiplantae</taxon>
        <taxon>Streptophyta</taxon>
        <taxon>Embryophyta</taxon>
        <taxon>Tracheophyta</taxon>
        <taxon>Spermatophyta</taxon>
        <taxon>Magnoliopsida</taxon>
        <taxon>eudicotyledons</taxon>
        <taxon>Gunneridae</taxon>
        <taxon>Pentapetalae</taxon>
        <taxon>rosids</taxon>
        <taxon>malvids</taxon>
        <taxon>Brassicales</taxon>
        <taxon>Brassicaceae</taxon>
        <taxon>Brassiceae</taxon>
        <taxon>Brassica</taxon>
    </lineage>
</organism>
<name>A0A078GN71_BRANA</name>
<dbReference type="AlphaFoldDB" id="A0A078GN71"/>
<reference evidence="1 2" key="1">
    <citation type="journal article" date="2014" name="Science">
        <title>Plant genetics. Early allopolyploid evolution in the post-Neolithic Brassica napus oilseed genome.</title>
        <authorList>
            <person name="Chalhoub B."/>
            <person name="Denoeud F."/>
            <person name="Liu S."/>
            <person name="Parkin I.A."/>
            <person name="Tang H."/>
            <person name="Wang X."/>
            <person name="Chiquet J."/>
            <person name="Belcram H."/>
            <person name="Tong C."/>
            <person name="Samans B."/>
            <person name="Correa M."/>
            <person name="Da Silva C."/>
            <person name="Just J."/>
            <person name="Falentin C."/>
            <person name="Koh C.S."/>
            <person name="Le Clainche I."/>
            <person name="Bernard M."/>
            <person name="Bento P."/>
            <person name="Noel B."/>
            <person name="Labadie K."/>
            <person name="Alberti A."/>
            <person name="Charles M."/>
            <person name="Arnaud D."/>
            <person name="Guo H."/>
            <person name="Daviaud C."/>
            <person name="Alamery S."/>
            <person name="Jabbari K."/>
            <person name="Zhao M."/>
            <person name="Edger P.P."/>
            <person name="Chelaifa H."/>
            <person name="Tack D."/>
            <person name="Lassalle G."/>
            <person name="Mestiri I."/>
            <person name="Schnel N."/>
            <person name="Le Paslier M.C."/>
            <person name="Fan G."/>
            <person name="Renault V."/>
            <person name="Bayer P.E."/>
            <person name="Golicz A.A."/>
            <person name="Manoli S."/>
            <person name="Lee T.H."/>
            <person name="Thi V.H."/>
            <person name="Chalabi S."/>
            <person name="Hu Q."/>
            <person name="Fan C."/>
            <person name="Tollenaere R."/>
            <person name="Lu Y."/>
            <person name="Battail C."/>
            <person name="Shen J."/>
            <person name="Sidebottom C.H."/>
            <person name="Wang X."/>
            <person name="Canaguier A."/>
            <person name="Chauveau A."/>
            <person name="Berard A."/>
            <person name="Deniot G."/>
            <person name="Guan M."/>
            <person name="Liu Z."/>
            <person name="Sun F."/>
            <person name="Lim Y.P."/>
            <person name="Lyons E."/>
            <person name="Town C.D."/>
            <person name="Bancroft I."/>
            <person name="Wang X."/>
            <person name="Meng J."/>
            <person name="Ma J."/>
            <person name="Pires J.C."/>
            <person name="King G.J."/>
            <person name="Brunel D."/>
            <person name="Delourme R."/>
            <person name="Renard M."/>
            <person name="Aury J.M."/>
            <person name="Adams K.L."/>
            <person name="Batley J."/>
            <person name="Snowdon R.J."/>
            <person name="Tost J."/>
            <person name="Edwards D."/>
            <person name="Zhou Y."/>
            <person name="Hua W."/>
            <person name="Sharpe A.G."/>
            <person name="Paterson A.H."/>
            <person name="Guan C."/>
            <person name="Wincker P."/>
        </authorList>
    </citation>
    <scope>NUCLEOTIDE SEQUENCE [LARGE SCALE GENOMIC DNA]</scope>
    <source>
        <strain evidence="2">cv. Darmor-bzh</strain>
    </source>
</reference>
<dbReference type="STRING" id="3708.A0A078GN71"/>
<dbReference type="PaxDb" id="3708-A0A078GN71"/>
<dbReference type="EMBL" id="LK032194">
    <property type="protein sequence ID" value="CDY26791.1"/>
    <property type="molecule type" value="Genomic_DNA"/>
</dbReference>
<sequence length="128" mass="14418">MPESINFENSAITLGRLAWIRPDLVAPHMEHFMKPWCLALAMVRDDLEKEDAFRGLCAVVKVNPSGGVSSLVFICKAIASWHEIRSEDVNSEVSQVLNGYKQMLGNSWAECWSALDPPVKERLARYQV</sequence>
<dbReference type="Gramene" id="CDY26791">
    <property type="protein sequence ID" value="CDY26791"/>
    <property type="gene ID" value="GSBRNA2T00035726001"/>
</dbReference>
<evidence type="ECO:0000313" key="1">
    <source>
        <dbReference type="EMBL" id="CDY26791.1"/>
    </source>
</evidence>
<gene>
    <name evidence="1" type="primary">BnaC09g09180D</name>
    <name evidence="1" type="ORF">GSBRNA2T00035726001</name>
</gene>
<dbReference type="InterPro" id="IPR016024">
    <property type="entry name" value="ARM-type_fold"/>
</dbReference>
<dbReference type="InterPro" id="IPR011989">
    <property type="entry name" value="ARM-like"/>
</dbReference>
<accession>A0A078GN71</accession>
<dbReference type="OMA" id="DLEMQPY"/>
<keyword evidence="2" id="KW-1185">Reference proteome</keyword>
<dbReference type="Gene3D" id="1.25.10.10">
    <property type="entry name" value="Leucine-rich Repeat Variant"/>
    <property type="match status" value="1"/>
</dbReference>
<dbReference type="SUPFAM" id="SSF48371">
    <property type="entry name" value="ARM repeat"/>
    <property type="match status" value="1"/>
</dbReference>
<dbReference type="Proteomes" id="UP000028999">
    <property type="component" value="Unassembled WGS sequence"/>
</dbReference>
<proteinExistence type="predicted"/>
<evidence type="ECO:0000313" key="2">
    <source>
        <dbReference type="Proteomes" id="UP000028999"/>
    </source>
</evidence>
<protein>
    <submittedName>
        <fullName evidence="1">BnaC09g09180D protein</fullName>
    </submittedName>
</protein>